<gene>
    <name evidence="1" type="ORF">CQW23_25979</name>
</gene>
<sequence>MKKKKEYWEKQFRELEKGKLMMQCRREREAPRIVVESTKRTVEFEDGLKAERKVVMIISARAEDERDRIKGVYFAVADNRTLIYDYLVRLSISIPSEDSDGPRWYWLSPSAAAKISVLSTLAIRVYALDSAVLYEKLSFQDASETYGKEDIEGTSYS</sequence>
<comment type="caution">
    <text evidence="1">The sequence shown here is derived from an EMBL/GenBank/DDBJ whole genome shotgun (WGS) entry which is preliminary data.</text>
</comment>
<dbReference type="EMBL" id="MLFT02000011">
    <property type="protein sequence ID" value="PHT34179.1"/>
    <property type="molecule type" value="Genomic_DNA"/>
</dbReference>
<dbReference type="Proteomes" id="UP000224567">
    <property type="component" value="Unassembled WGS sequence"/>
</dbReference>
<organism evidence="1 2">
    <name type="scientific">Capsicum baccatum</name>
    <name type="common">Peruvian pepper</name>
    <dbReference type="NCBI Taxonomy" id="33114"/>
    <lineage>
        <taxon>Eukaryota</taxon>
        <taxon>Viridiplantae</taxon>
        <taxon>Streptophyta</taxon>
        <taxon>Embryophyta</taxon>
        <taxon>Tracheophyta</taxon>
        <taxon>Spermatophyta</taxon>
        <taxon>Magnoliopsida</taxon>
        <taxon>eudicotyledons</taxon>
        <taxon>Gunneridae</taxon>
        <taxon>Pentapetalae</taxon>
        <taxon>asterids</taxon>
        <taxon>lamiids</taxon>
        <taxon>Solanales</taxon>
        <taxon>Solanaceae</taxon>
        <taxon>Solanoideae</taxon>
        <taxon>Capsiceae</taxon>
        <taxon>Capsicum</taxon>
    </lineage>
</organism>
<dbReference type="AlphaFoldDB" id="A0A2G2VMJ5"/>
<reference evidence="1 2" key="1">
    <citation type="journal article" date="2017" name="Genome Biol.">
        <title>New reference genome sequences of hot pepper reveal the massive evolution of plant disease-resistance genes by retroduplication.</title>
        <authorList>
            <person name="Kim S."/>
            <person name="Park J."/>
            <person name="Yeom S.I."/>
            <person name="Kim Y.M."/>
            <person name="Seo E."/>
            <person name="Kim K.T."/>
            <person name="Kim M.S."/>
            <person name="Lee J.M."/>
            <person name="Cheong K."/>
            <person name="Shin H.S."/>
            <person name="Kim S.B."/>
            <person name="Han K."/>
            <person name="Lee J."/>
            <person name="Park M."/>
            <person name="Lee H.A."/>
            <person name="Lee H.Y."/>
            <person name="Lee Y."/>
            <person name="Oh S."/>
            <person name="Lee J.H."/>
            <person name="Choi E."/>
            <person name="Choi E."/>
            <person name="Lee S.E."/>
            <person name="Jeon J."/>
            <person name="Kim H."/>
            <person name="Choi G."/>
            <person name="Song H."/>
            <person name="Lee J."/>
            <person name="Lee S.C."/>
            <person name="Kwon J.K."/>
            <person name="Lee H.Y."/>
            <person name="Koo N."/>
            <person name="Hong Y."/>
            <person name="Kim R.W."/>
            <person name="Kang W.H."/>
            <person name="Huh J.H."/>
            <person name="Kang B.C."/>
            <person name="Yang T.J."/>
            <person name="Lee Y.H."/>
            <person name="Bennetzen J.L."/>
            <person name="Choi D."/>
        </authorList>
    </citation>
    <scope>NUCLEOTIDE SEQUENCE [LARGE SCALE GENOMIC DNA]</scope>
    <source>
        <strain evidence="2">cv. PBC81</strain>
    </source>
</reference>
<reference evidence="2" key="2">
    <citation type="journal article" date="2017" name="J. Anim. Genet.">
        <title>Multiple reference genome sequences of hot pepper reveal the massive evolution of plant disease resistance genes by retroduplication.</title>
        <authorList>
            <person name="Kim S."/>
            <person name="Park J."/>
            <person name="Yeom S.-I."/>
            <person name="Kim Y.-M."/>
            <person name="Seo E."/>
            <person name="Kim K.-T."/>
            <person name="Kim M.-S."/>
            <person name="Lee J.M."/>
            <person name="Cheong K."/>
            <person name="Shin H.-S."/>
            <person name="Kim S.-B."/>
            <person name="Han K."/>
            <person name="Lee J."/>
            <person name="Park M."/>
            <person name="Lee H.-A."/>
            <person name="Lee H.-Y."/>
            <person name="Lee Y."/>
            <person name="Oh S."/>
            <person name="Lee J.H."/>
            <person name="Choi E."/>
            <person name="Choi E."/>
            <person name="Lee S.E."/>
            <person name="Jeon J."/>
            <person name="Kim H."/>
            <person name="Choi G."/>
            <person name="Song H."/>
            <person name="Lee J."/>
            <person name="Lee S.-C."/>
            <person name="Kwon J.-K."/>
            <person name="Lee H.-Y."/>
            <person name="Koo N."/>
            <person name="Hong Y."/>
            <person name="Kim R.W."/>
            <person name="Kang W.-H."/>
            <person name="Huh J.H."/>
            <person name="Kang B.-C."/>
            <person name="Yang T.-J."/>
            <person name="Lee Y.-H."/>
            <person name="Bennetzen J.L."/>
            <person name="Choi D."/>
        </authorList>
    </citation>
    <scope>NUCLEOTIDE SEQUENCE [LARGE SCALE GENOMIC DNA]</scope>
    <source>
        <strain evidence="2">cv. PBC81</strain>
    </source>
</reference>
<name>A0A2G2VMJ5_CAPBA</name>
<protein>
    <submittedName>
        <fullName evidence="1">Uncharacterized protein</fullName>
    </submittedName>
</protein>
<evidence type="ECO:0000313" key="1">
    <source>
        <dbReference type="EMBL" id="PHT34179.1"/>
    </source>
</evidence>
<dbReference type="OrthoDB" id="1294502at2759"/>
<evidence type="ECO:0000313" key="2">
    <source>
        <dbReference type="Proteomes" id="UP000224567"/>
    </source>
</evidence>
<accession>A0A2G2VMJ5</accession>
<proteinExistence type="predicted"/>
<keyword evidence="2" id="KW-1185">Reference proteome</keyword>